<evidence type="ECO:0000313" key="4">
    <source>
        <dbReference type="EMBL" id="QBD75025.1"/>
    </source>
</evidence>
<dbReference type="InterPro" id="IPR023772">
    <property type="entry name" value="DNA-bd_HTH_TetR-type_CS"/>
</dbReference>
<dbReference type="InterPro" id="IPR001647">
    <property type="entry name" value="HTH_TetR"/>
</dbReference>
<feature type="domain" description="HTH tetR-type" evidence="3">
    <location>
        <begin position="21"/>
        <end position="81"/>
    </location>
</feature>
<evidence type="ECO:0000313" key="5">
    <source>
        <dbReference type="Proteomes" id="UP000290365"/>
    </source>
</evidence>
<protein>
    <submittedName>
        <fullName evidence="4">TetR/AcrR family transcriptional regulator</fullName>
    </submittedName>
</protein>
<dbReference type="PRINTS" id="PR00455">
    <property type="entry name" value="HTHTETR"/>
</dbReference>
<dbReference type="OrthoDB" id="9812484at2"/>
<dbReference type="InterPro" id="IPR050624">
    <property type="entry name" value="HTH-type_Tx_Regulator"/>
</dbReference>
<dbReference type="AlphaFoldDB" id="A0A4P6JIV8"/>
<feature type="DNA-binding region" description="H-T-H motif" evidence="2">
    <location>
        <begin position="44"/>
        <end position="63"/>
    </location>
</feature>
<reference evidence="4 5" key="1">
    <citation type="submission" date="2019-01" db="EMBL/GenBank/DDBJ databases">
        <title>Ktedonosporobacter rubrisoli SCAWS-G2.</title>
        <authorList>
            <person name="Huang Y."/>
            <person name="Yan B."/>
        </authorList>
    </citation>
    <scope>NUCLEOTIDE SEQUENCE [LARGE SCALE GENOMIC DNA]</scope>
    <source>
        <strain evidence="4 5">SCAWS-G2</strain>
    </source>
</reference>
<sequence length="219" mass="24444">MKKHLEQEQSTNQGRVARRRAQVRANLLAAAREVFLARGYQDATVSEITQIADVAMGTFYLHFRDKEDLFAALVHEAFDALGERIEAVLADQPHQPVIPIITSIIFRAAYEHRDMVALIYSGAGTYITDPETFDAQEWLIDLVLPTLQEQAKREPLPFTDLSLLAHLIVGLLMQSAMWWIEHDEPGPEEMARHVLSLLGHGLPAALLTSAQSSSSESSM</sequence>
<dbReference type="Gene3D" id="1.10.357.10">
    <property type="entry name" value="Tetracycline Repressor, domain 2"/>
    <property type="match status" value="1"/>
</dbReference>
<evidence type="ECO:0000259" key="3">
    <source>
        <dbReference type="PROSITE" id="PS50977"/>
    </source>
</evidence>
<gene>
    <name evidence="4" type="ORF">EPA93_03055</name>
</gene>
<accession>A0A4P6JIV8</accession>
<dbReference type="EMBL" id="CP035758">
    <property type="protein sequence ID" value="QBD75025.1"/>
    <property type="molecule type" value="Genomic_DNA"/>
</dbReference>
<dbReference type="Pfam" id="PF00440">
    <property type="entry name" value="TetR_N"/>
    <property type="match status" value="1"/>
</dbReference>
<dbReference type="PANTHER" id="PTHR43479">
    <property type="entry name" value="ACREF/ENVCD OPERON REPRESSOR-RELATED"/>
    <property type="match status" value="1"/>
</dbReference>
<dbReference type="PROSITE" id="PS01081">
    <property type="entry name" value="HTH_TETR_1"/>
    <property type="match status" value="1"/>
</dbReference>
<dbReference type="RefSeq" id="WP_129885624.1">
    <property type="nucleotide sequence ID" value="NZ_CP035758.1"/>
</dbReference>
<dbReference type="Proteomes" id="UP000290365">
    <property type="component" value="Chromosome"/>
</dbReference>
<keyword evidence="1 2" id="KW-0238">DNA-binding</keyword>
<dbReference type="PROSITE" id="PS50977">
    <property type="entry name" value="HTH_TETR_2"/>
    <property type="match status" value="1"/>
</dbReference>
<evidence type="ECO:0000256" key="2">
    <source>
        <dbReference type="PROSITE-ProRule" id="PRU00335"/>
    </source>
</evidence>
<dbReference type="PANTHER" id="PTHR43479:SF11">
    <property type="entry name" value="ACREF_ENVCD OPERON REPRESSOR-RELATED"/>
    <property type="match status" value="1"/>
</dbReference>
<organism evidence="4 5">
    <name type="scientific">Ktedonosporobacter rubrisoli</name>
    <dbReference type="NCBI Taxonomy" id="2509675"/>
    <lineage>
        <taxon>Bacteria</taxon>
        <taxon>Bacillati</taxon>
        <taxon>Chloroflexota</taxon>
        <taxon>Ktedonobacteria</taxon>
        <taxon>Ktedonobacterales</taxon>
        <taxon>Ktedonosporobacteraceae</taxon>
        <taxon>Ktedonosporobacter</taxon>
    </lineage>
</organism>
<evidence type="ECO:0000256" key="1">
    <source>
        <dbReference type="ARBA" id="ARBA00023125"/>
    </source>
</evidence>
<dbReference type="SUPFAM" id="SSF46689">
    <property type="entry name" value="Homeodomain-like"/>
    <property type="match status" value="1"/>
</dbReference>
<dbReference type="KEGG" id="kbs:EPA93_03055"/>
<keyword evidence="5" id="KW-1185">Reference proteome</keyword>
<proteinExistence type="predicted"/>
<name>A0A4P6JIV8_KTERU</name>
<dbReference type="InterPro" id="IPR009057">
    <property type="entry name" value="Homeodomain-like_sf"/>
</dbReference>
<dbReference type="GO" id="GO:0003677">
    <property type="term" value="F:DNA binding"/>
    <property type="evidence" value="ECO:0007669"/>
    <property type="project" value="UniProtKB-UniRule"/>
</dbReference>